<keyword evidence="5" id="KW-0732">Signal</keyword>
<evidence type="ECO:0000256" key="10">
    <source>
        <dbReference type="PROSITE-ProRule" id="PRU01360"/>
    </source>
</evidence>
<dbReference type="PANTHER" id="PTHR30069:SF29">
    <property type="entry name" value="HEMOGLOBIN AND HEMOGLOBIN-HAPTOGLOBIN-BINDING PROTEIN 1-RELATED"/>
    <property type="match status" value="1"/>
</dbReference>
<evidence type="ECO:0000256" key="3">
    <source>
        <dbReference type="ARBA" id="ARBA00022452"/>
    </source>
</evidence>
<dbReference type="Pfam" id="PF07715">
    <property type="entry name" value="Plug"/>
    <property type="match status" value="1"/>
</dbReference>
<keyword evidence="6 11" id="KW-0798">TonB box</keyword>
<dbReference type="PATRIC" id="fig|1305737.6.peg.473"/>
<evidence type="ECO:0000256" key="9">
    <source>
        <dbReference type="ARBA" id="ARBA00023237"/>
    </source>
</evidence>
<organism evidence="14 15">
    <name type="scientific">Algoriphagus marincola HL-49</name>
    <dbReference type="NCBI Taxonomy" id="1305737"/>
    <lineage>
        <taxon>Bacteria</taxon>
        <taxon>Pseudomonadati</taxon>
        <taxon>Bacteroidota</taxon>
        <taxon>Cytophagia</taxon>
        <taxon>Cytophagales</taxon>
        <taxon>Cyclobacteriaceae</taxon>
        <taxon>Algoriphagus</taxon>
    </lineage>
</organism>
<feature type="domain" description="TonB-dependent receptor plug" evidence="13">
    <location>
        <begin position="124"/>
        <end position="226"/>
    </location>
</feature>
<evidence type="ECO:0000259" key="13">
    <source>
        <dbReference type="Pfam" id="PF07715"/>
    </source>
</evidence>
<dbReference type="InterPro" id="IPR012910">
    <property type="entry name" value="Plug_dom"/>
</dbReference>
<keyword evidence="8 14" id="KW-0675">Receptor</keyword>
<evidence type="ECO:0000313" key="15">
    <source>
        <dbReference type="Proteomes" id="UP000050421"/>
    </source>
</evidence>
<sequence>MDLRLNFKPMFRINLIKITAIFLLIPQLVFGAYQEGEKIILDEKGNPIPFALVKVDGQKPMQVDESGQVISPSTGERVMIFALGYETQQLTWEEWLASEKIILHEKSGNLQEVVVAATRTERSVEDLPMPVTVLNTEKIQETGGIRLSEILQEQTGLQIASDHGAGLQMQGLDSDYILILLDGEPLIGRTAGTFDLDRISVSNIERIEILRGPSSAIYGSEAMAGVVNIITKNNSGQPKADIALRHRSFNSWNPSLELGTGGEMWDANVFLDHFQTDGFDLTPETIGQTQNPYKATTAQVKINGNLAPKWDLSLFARGYSETSDGLMQTGGAANPELLEMDNARRDINLNPTLRFKPNEKWLFTLRGMSSWFSTNSNTRFQSSGEVFDLQDFQQFYHRTELQTDYQIKPNQLLTLGLGQLIETVEATRYDDLNRFDAGYFFLQHQWDPGQRVNVVSGLRADFHSQYGNRLSPKVSGQYKISEKLSWQASFGAGFKAPDFRQLLLNFNNAASGYYVFGATLAQEGIARLQEQGLVAQILFDPSTFGDLQAETSWAFNTGFRWKASQRASLQVNAFRNAIDNLIETAPIAQLNTGQNAFSYFNVRSVITQGVEVDASFQVLENLSLSAGYAFLDTRDLDVVDRIENGEVFKRNSQNQTRRVTLEDYGGLFNRSRHSGNFKINYRELNTGIDWALRAIYRGKFGFADRNGNLILDDESEYADGWVSVNLTASKTLSNGIFFEAGGTNLLNTATPAQPNNPGRVLFLGVKIPVINLIN</sequence>
<keyword evidence="4 10" id="KW-0812">Transmembrane</keyword>
<dbReference type="eggNOG" id="COG4206">
    <property type="taxonomic scope" value="Bacteria"/>
</dbReference>
<evidence type="ECO:0000256" key="11">
    <source>
        <dbReference type="RuleBase" id="RU003357"/>
    </source>
</evidence>
<dbReference type="GO" id="GO:0044718">
    <property type="term" value="P:siderophore transmembrane transport"/>
    <property type="evidence" value="ECO:0007669"/>
    <property type="project" value="TreeGrafter"/>
</dbReference>
<keyword evidence="9 10" id="KW-0998">Cell outer membrane</keyword>
<keyword evidence="7 10" id="KW-0472">Membrane</keyword>
<evidence type="ECO:0000256" key="5">
    <source>
        <dbReference type="ARBA" id="ARBA00022729"/>
    </source>
</evidence>
<dbReference type="SUPFAM" id="SSF56935">
    <property type="entry name" value="Porins"/>
    <property type="match status" value="1"/>
</dbReference>
<dbReference type="PROSITE" id="PS52016">
    <property type="entry name" value="TONB_DEPENDENT_REC_3"/>
    <property type="match status" value="1"/>
</dbReference>
<evidence type="ECO:0000256" key="4">
    <source>
        <dbReference type="ARBA" id="ARBA00022692"/>
    </source>
</evidence>
<evidence type="ECO:0000313" key="14">
    <source>
        <dbReference type="EMBL" id="KPQ20163.1"/>
    </source>
</evidence>
<feature type="domain" description="TonB-dependent receptor-like beta-barrel" evidence="12">
    <location>
        <begin position="262"/>
        <end position="745"/>
    </location>
</feature>
<dbReference type="Gene3D" id="2.170.130.10">
    <property type="entry name" value="TonB-dependent receptor, plug domain"/>
    <property type="match status" value="1"/>
</dbReference>
<dbReference type="InterPro" id="IPR039426">
    <property type="entry name" value="TonB-dep_rcpt-like"/>
</dbReference>
<dbReference type="InterPro" id="IPR037066">
    <property type="entry name" value="Plug_dom_sf"/>
</dbReference>
<protein>
    <submittedName>
        <fullName evidence="14">TonB-dependent heme uptake receptor HmuR</fullName>
    </submittedName>
</protein>
<dbReference type="EMBL" id="LJXT01000001">
    <property type="protein sequence ID" value="KPQ20163.1"/>
    <property type="molecule type" value="Genomic_DNA"/>
</dbReference>
<proteinExistence type="inferred from homology"/>
<gene>
    <name evidence="14" type="primary">hmuR</name>
    <name evidence="14" type="ORF">HLUCCX10_00165</name>
</gene>
<dbReference type="Gene3D" id="2.40.170.20">
    <property type="entry name" value="TonB-dependent receptor, beta-barrel domain"/>
    <property type="match status" value="1"/>
</dbReference>
<name>A0A0P7XTC4_9BACT</name>
<dbReference type="Proteomes" id="UP000050421">
    <property type="component" value="Unassembled WGS sequence"/>
</dbReference>
<comment type="subcellular location">
    <subcellularLocation>
        <location evidence="1 10">Cell outer membrane</location>
        <topology evidence="1 10">Multi-pass membrane protein</topology>
    </subcellularLocation>
</comment>
<accession>A0A0P7XTC4</accession>
<dbReference type="STRING" id="1305737.GCA_000526355_03396"/>
<keyword evidence="3 10" id="KW-1134">Transmembrane beta strand</keyword>
<comment type="similarity">
    <text evidence="10 11">Belongs to the TonB-dependent receptor family.</text>
</comment>
<evidence type="ECO:0000256" key="1">
    <source>
        <dbReference type="ARBA" id="ARBA00004571"/>
    </source>
</evidence>
<reference evidence="14 15" key="1">
    <citation type="submission" date="2015-09" db="EMBL/GenBank/DDBJ databases">
        <title>Identification and resolution of microdiversity through metagenomic sequencing of parallel consortia.</title>
        <authorList>
            <person name="Nelson W.C."/>
            <person name="Romine M.F."/>
            <person name="Lindemann S.R."/>
        </authorList>
    </citation>
    <scope>NUCLEOTIDE SEQUENCE [LARGE SCALE GENOMIC DNA]</scope>
    <source>
        <strain evidence="14">HL-49</strain>
    </source>
</reference>
<evidence type="ECO:0000256" key="8">
    <source>
        <dbReference type="ARBA" id="ARBA00023170"/>
    </source>
</evidence>
<keyword evidence="2 10" id="KW-0813">Transport</keyword>
<dbReference type="PANTHER" id="PTHR30069">
    <property type="entry name" value="TONB-DEPENDENT OUTER MEMBRANE RECEPTOR"/>
    <property type="match status" value="1"/>
</dbReference>
<comment type="caution">
    <text evidence="14">The sequence shown here is derived from an EMBL/GenBank/DDBJ whole genome shotgun (WGS) entry which is preliminary data.</text>
</comment>
<dbReference type="GO" id="GO:0009279">
    <property type="term" value="C:cell outer membrane"/>
    <property type="evidence" value="ECO:0007669"/>
    <property type="project" value="UniProtKB-SubCell"/>
</dbReference>
<evidence type="ECO:0000256" key="6">
    <source>
        <dbReference type="ARBA" id="ARBA00023077"/>
    </source>
</evidence>
<evidence type="ECO:0000256" key="2">
    <source>
        <dbReference type="ARBA" id="ARBA00022448"/>
    </source>
</evidence>
<evidence type="ECO:0000259" key="12">
    <source>
        <dbReference type="Pfam" id="PF00593"/>
    </source>
</evidence>
<dbReference type="InterPro" id="IPR000531">
    <property type="entry name" value="Beta-barrel_TonB"/>
</dbReference>
<evidence type="ECO:0000256" key="7">
    <source>
        <dbReference type="ARBA" id="ARBA00023136"/>
    </source>
</evidence>
<dbReference type="Pfam" id="PF00593">
    <property type="entry name" value="TonB_dep_Rec_b-barrel"/>
    <property type="match status" value="1"/>
</dbReference>
<dbReference type="AlphaFoldDB" id="A0A0P7XTC4"/>
<dbReference type="GO" id="GO:0015344">
    <property type="term" value="F:siderophore uptake transmembrane transporter activity"/>
    <property type="evidence" value="ECO:0007669"/>
    <property type="project" value="TreeGrafter"/>
</dbReference>
<dbReference type="InterPro" id="IPR036942">
    <property type="entry name" value="Beta-barrel_TonB_sf"/>
</dbReference>